<keyword evidence="2" id="KW-1133">Transmembrane helix</keyword>
<comment type="similarity">
    <text evidence="1">Belongs to the HesA/MoeB/ThiF family.</text>
</comment>
<dbReference type="GO" id="GO:0008641">
    <property type="term" value="F:ubiquitin-like modifier activating enzyme activity"/>
    <property type="evidence" value="ECO:0007669"/>
    <property type="project" value="InterPro"/>
</dbReference>
<dbReference type="AlphaFoldDB" id="A0A933ML21"/>
<keyword evidence="4" id="KW-0808">Transferase</keyword>
<keyword evidence="4" id="KW-0548">Nucleotidyltransferase</keyword>
<dbReference type="FunFam" id="3.40.50.720:FF:000080">
    <property type="entry name" value="Thiazole biosynthesis adenylyltransferase ThiF"/>
    <property type="match status" value="1"/>
</dbReference>
<feature type="transmembrane region" description="Helical" evidence="2">
    <location>
        <begin position="21"/>
        <end position="44"/>
    </location>
</feature>
<dbReference type="SUPFAM" id="SSF69572">
    <property type="entry name" value="Activating enzymes of the ubiquitin-like proteins"/>
    <property type="match status" value="1"/>
</dbReference>
<dbReference type="EMBL" id="JACQXR010000138">
    <property type="protein sequence ID" value="MBI4727578.1"/>
    <property type="molecule type" value="Genomic_DNA"/>
</dbReference>
<dbReference type="GO" id="GO:0004792">
    <property type="term" value="F:thiosulfate-cyanide sulfurtransferase activity"/>
    <property type="evidence" value="ECO:0007669"/>
    <property type="project" value="TreeGrafter"/>
</dbReference>
<keyword evidence="2" id="KW-0472">Membrane</keyword>
<keyword evidence="2" id="KW-0812">Transmembrane</keyword>
<name>A0A933ML21_UNCT6</name>
<accession>A0A933ML21</accession>
<comment type="caution">
    <text evidence="4">The sequence shown here is derived from an EMBL/GenBank/DDBJ whole genome shotgun (WGS) entry which is preliminary data.</text>
</comment>
<sequence>MNGRYSRQEMLPEIGQEGQKRLAFSRAAVIGCGALGTVMANLLARMGVGYIKLIDRDVVELSNLQRQVLYDESDIGRYKAEVAAEKLRKINREIEIVSTLADIRGSTMEQAVKDCSIILDGTDNFNTRLAINDACVKHGIPWVYCGVVGTTGVSLPVIPQGPCLRCLLPAQTQPQVMETCDLVGVFGPAVSIIASIAVAQAAKILLGNELKTELIQYDCWSGRYSQIEIPRNESCPCCVQKCFDYLSPLAEDIVTKLCGRNMILIQPARQVDFDLPTLAQTLAAVGTVHSDKEMLVFRVGDMEMSLFKGGGAMIRGTEDKAIARSFYSRYLGL</sequence>
<evidence type="ECO:0000256" key="2">
    <source>
        <dbReference type="SAM" id="Phobius"/>
    </source>
</evidence>
<reference evidence="4" key="1">
    <citation type="submission" date="2020-07" db="EMBL/GenBank/DDBJ databases">
        <title>Huge and variable diversity of episymbiotic CPR bacteria and DPANN archaea in groundwater ecosystems.</title>
        <authorList>
            <person name="He C.Y."/>
            <person name="Keren R."/>
            <person name="Whittaker M."/>
            <person name="Farag I.F."/>
            <person name="Doudna J."/>
            <person name="Cate J.H.D."/>
            <person name="Banfield J.F."/>
        </authorList>
    </citation>
    <scope>NUCLEOTIDE SEQUENCE</scope>
    <source>
        <strain evidence="4">NC_groundwater_1520_Pr4_B-0.1um_53_5</strain>
    </source>
</reference>
<organism evidence="4 5">
    <name type="scientific">candidate division TA06 bacterium</name>
    <dbReference type="NCBI Taxonomy" id="2250710"/>
    <lineage>
        <taxon>Bacteria</taxon>
        <taxon>Bacteria division TA06</taxon>
    </lineage>
</organism>
<proteinExistence type="inferred from homology"/>
<protein>
    <submittedName>
        <fullName evidence="4">ThiF family adenylyltransferase</fullName>
    </submittedName>
</protein>
<dbReference type="InterPro" id="IPR000594">
    <property type="entry name" value="ThiF_NAD_FAD-bd"/>
</dbReference>
<evidence type="ECO:0000259" key="3">
    <source>
        <dbReference type="Pfam" id="PF00899"/>
    </source>
</evidence>
<evidence type="ECO:0000256" key="1">
    <source>
        <dbReference type="ARBA" id="ARBA00009919"/>
    </source>
</evidence>
<dbReference type="InterPro" id="IPR035985">
    <property type="entry name" value="Ubiquitin-activating_enz"/>
</dbReference>
<feature type="domain" description="THIF-type NAD/FAD binding fold" evidence="3">
    <location>
        <begin position="5"/>
        <end position="237"/>
    </location>
</feature>
<dbReference type="InterPro" id="IPR045886">
    <property type="entry name" value="ThiF/MoeB/HesA"/>
</dbReference>
<dbReference type="Pfam" id="PF00899">
    <property type="entry name" value="ThiF"/>
    <property type="match status" value="1"/>
</dbReference>
<dbReference type="PANTHER" id="PTHR10953">
    <property type="entry name" value="UBIQUITIN-ACTIVATING ENZYME E1"/>
    <property type="match status" value="1"/>
</dbReference>
<dbReference type="Proteomes" id="UP000736328">
    <property type="component" value="Unassembled WGS sequence"/>
</dbReference>
<dbReference type="PANTHER" id="PTHR10953:SF102">
    <property type="entry name" value="ADENYLYLTRANSFERASE AND SULFURTRANSFERASE MOCS3"/>
    <property type="match status" value="1"/>
</dbReference>
<dbReference type="GO" id="GO:0016779">
    <property type="term" value="F:nucleotidyltransferase activity"/>
    <property type="evidence" value="ECO:0007669"/>
    <property type="project" value="UniProtKB-KW"/>
</dbReference>
<dbReference type="CDD" id="cd00757">
    <property type="entry name" value="ThiF_MoeB_HesA_family"/>
    <property type="match status" value="1"/>
</dbReference>
<gene>
    <name evidence="4" type="ORF">HY768_10255</name>
</gene>
<dbReference type="Gene3D" id="3.40.50.720">
    <property type="entry name" value="NAD(P)-binding Rossmann-like Domain"/>
    <property type="match status" value="1"/>
</dbReference>
<evidence type="ECO:0000313" key="5">
    <source>
        <dbReference type="Proteomes" id="UP000736328"/>
    </source>
</evidence>
<evidence type="ECO:0000313" key="4">
    <source>
        <dbReference type="EMBL" id="MBI4727578.1"/>
    </source>
</evidence>
<dbReference type="GO" id="GO:0005737">
    <property type="term" value="C:cytoplasm"/>
    <property type="evidence" value="ECO:0007669"/>
    <property type="project" value="TreeGrafter"/>
</dbReference>